<organism evidence="2 3">
    <name type="scientific">Cohnella cholangitidis</name>
    <dbReference type="NCBI Taxonomy" id="2598458"/>
    <lineage>
        <taxon>Bacteria</taxon>
        <taxon>Bacillati</taxon>
        <taxon>Bacillota</taxon>
        <taxon>Bacilli</taxon>
        <taxon>Bacillales</taxon>
        <taxon>Paenibacillaceae</taxon>
        <taxon>Cohnella</taxon>
    </lineage>
</organism>
<sequence>MNQNGASYIAVDLVSQLLDAKNAFDPKKNELVFTSNKKTQEDPKIQQLNAKISKLEAQVTQLKERVNTLQATSNEAEGWIEYRSKYYTLFYTEQYKQDVEKVAEIFDHAREVAIREFKSIFPQVDTALNNEYFPIYIYLHPKATDQVSEGNVYNLGKGSANALTSEIHVISPSAYQTACCTMEGWKYDDSYIFKLFIHEYIHSPQHIVQEQYRKIPGWFPENQPNWIVEGLAEYFAYKDGDSYKQKLDYWKPIVLNKPQNHITVRNDSISVQTEYVGGFLFTAFLHEQYGSKKYESFLASRKSSMEEAFQETYGSFEKVNADWLKWLKL</sequence>
<accession>A0A7G5BTQ5</accession>
<gene>
    <name evidence="2" type="ORF">FPL14_03320</name>
</gene>
<protein>
    <submittedName>
        <fullName evidence="2">Uncharacterized protein</fullName>
    </submittedName>
</protein>
<name>A0A7G5BTQ5_9BACL</name>
<dbReference type="Proteomes" id="UP000515679">
    <property type="component" value="Chromosome"/>
</dbReference>
<reference evidence="2 3" key="1">
    <citation type="submission" date="2019-07" db="EMBL/GenBank/DDBJ databases">
        <authorList>
            <person name="Kim J.K."/>
            <person name="Cheong H.-M."/>
            <person name="Choi Y."/>
            <person name="Hwang K.J."/>
            <person name="Lee S."/>
            <person name="Choi C."/>
        </authorList>
    </citation>
    <scope>NUCLEOTIDE SEQUENCE [LARGE SCALE GENOMIC DNA]</scope>
    <source>
        <strain evidence="2 3">KS 22</strain>
    </source>
</reference>
<proteinExistence type="predicted"/>
<evidence type="ECO:0000256" key="1">
    <source>
        <dbReference type="SAM" id="Coils"/>
    </source>
</evidence>
<feature type="coiled-coil region" evidence="1">
    <location>
        <begin position="45"/>
        <end position="72"/>
    </location>
</feature>
<dbReference type="AlphaFoldDB" id="A0A7G5BTQ5"/>
<keyword evidence="3" id="KW-1185">Reference proteome</keyword>
<dbReference type="KEGG" id="cchl:FPL14_03320"/>
<evidence type="ECO:0000313" key="2">
    <source>
        <dbReference type="EMBL" id="QMV40339.1"/>
    </source>
</evidence>
<keyword evidence="1" id="KW-0175">Coiled coil</keyword>
<dbReference type="RefSeq" id="WP_182301693.1">
    <property type="nucleotide sequence ID" value="NZ_CP041969.1"/>
</dbReference>
<evidence type="ECO:0000313" key="3">
    <source>
        <dbReference type="Proteomes" id="UP000515679"/>
    </source>
</evidence>
<dbReference type="EMBL" id="CP041969">
    <property type="protein sequence ID" value="QMV40339.1"/>
    <property type="molecule type" value="Genomic_DNA"/>
</dbReference>